<dbReference type="InterPro" id="IPR016181">
    <property type="entry name" value="Acyl_CoA_acyltransferase"/>
</dbReference>
<dbReference type="GO" id="GO:0016747">
    <property type="term" value="F:acyltransferase activity, transferring groups other than amino-acyl groups"/>
    <property type="evidence" value="ECO:0007669"/>
    <property type="project" value="InterPro"/>
</dbReference>
<proteinExistence type="predicted"/>
<dbReference type="AlphaFoldDB" id="A0A096BHE9"/>
<feature type="domain" description="N-acetyltransferase" evidence="1">
    <location>
        <begin position="7"/>
        <end position="172"/>
    </location>
</feature>
<reference evidence="2 3" key="1">
    <citation type="submission" date="2013-12" db="EMBL/GenBank/DDBJ databases">
        <title>Draft genome sequence of Caloranaerobacter sp. H53214.</title>
        <authorList>
            <person name="Jiang L.J."/>
            <person name="Shao Z.Z."/>
            <person name="Long M.N."/>
        </authorList>
    </citation>
    <scope>NUCLEOTIDE SEQUENCE [LARGE SCALE GENOMIC DNA]</scope>
    <source>
        <strain evidence="2 3">H53214</strain>
    </source>
</reference>
<gene>
    <name evidence="2" type="ORF">Y919_05330</name>
</gene>
<name>A0A096BHE9_9FIRM</name>
<sequence length="180" mass="20828">MLIGKKVRLRGITEKDLPKAAEYMNDPEVILNLITRIPYPVTLDREKKWYESQMENQDTYNFSIETLDGGLYIGGCGVNRLDLKNGVAVVGIFIGHKDYRGKGYGTDAMNVLLDFIFNQINVNKVQLNVFAFNERAIKSYKKCGFVEEGRLRQVIFRNGKYRDVIVMGILREEYFNNRKK</sequence>
<dbReference type="STRING" id="1156417.Y919_05330"/>
<keyword evidence="2" id="KW-0808">Transferase</keyword>
<dbReference type="InterPro" id="IPR000182">
    <property type="entry name" value="GNAT_dom"/>
</dbReference>
<evidence type="ECO:0000313" key="3">
    <source>
        <dbReference type="Proteomes" id="UP000029622"/>
    </source>
</evidence>
<dbReference type="SUPFAM" id="SSF55729">
    <property type="entry name" value="Acyl-CoA N-acyltransferases (Nat)"/>
    <property type="match status" value="1"/>
</dbReference>
<dbReference type="Pfam" id="PF13302">
    <property type="entry name" value="Acetyltransf_3"/>
    <property type="match status" value="1"/>
</dbReference>
<dbReference type="Proteomes" id="UP000029622">
    <property type="component" value="Unassembled WGS sequence"/>
</dbReference>
<evidence type="ECO:0000313" key="2">
    <source>
        <dbReference type="EMBL" id="KGG80590.1"/>
    </source>
</evidence>
<evidence type="ECO:0000259" key="1">
    <source>
        <dbReference type="PROSITE" id="PS51186"/>
    </source>
</evidence>
<dbReference type="PANTHER" id="PTHR43415">
    <property type="entry name" value="SPERMIDINE N(1)-ACETYLTRANSFERASE"/>
    <property type="match status" value="1"/>
</dbReference>
<dbReference type="PANTHER" id="PTHR43415:SF3">
    <property type="entry name" value="GNAT-FAMILY ACETYLTRANSFERASE"/>
    <property type="match status" value="1"/>
</dbReference>
<dbReference type="RefSeq" id="WP_035163059.1">
    <property type="nucleotide sequence ID" value="NZ_AZTB01000020.1"/>
</dbReference>
<protein>
    <submittedName>
        <fullName evidence="2">Acetyltransferase</fullName>
    </submittedName>
</protein>
<dbReference type="Gene3D" id="3.40.630.30">
    <property type="match status" value="1"/>
</dbReference>
<organism evidence="2 3">
    <name type="scientific">Caloranaerobacter azorensis H53214</name>
    <dbReference type="NCBI Taxonomy" id="1156417"/>
    <lineage>
        <taxon>Bacteria</taxon>
        <taxon>Bacillati</taxon>
        <taxon>Bacillota</taxon>
        <taxon>Tissierellia</taxon>
        <taxon>Tissierellales</taxon>
        <taxon>Thermohalobacteraceae</taxon>
        <taxon>Caloranaerobacter</taxon>
    </lineage>
</organism>
<dbReference type="EMBL" id="AZTB01000020">
    <property type="protein sequence ID" value="KGG80590.1"/>
    <property type="molecule type" value="Genomic_DNA"/>
</dbReference>
<accession>A0A096BHE9</accession>
<dbReference type="PROSITE" id="PS51186">
    <property type="entry name" value="GNAT"/>
    <property type="match status" value="1"/>
</dbReference>
<dbReference type="CDD" id="cd04301">
    <property type="entry name" value="NAT_SF"/>
    <property type="match status" value="1"/>
</dbReference>
<comment type="caution">
    <text evidence="2">The sequence shown here is derived from an EMBL/GenBank/DDBJ whole genome shotgun (WGS) entry which is preliminary data.</text>
</comment>